<protein>
    <recommendedName>
        <fullName evidence="8 9">Proline iminopeptidase</fullName>
        <shortName evidence="8">PIP</shortName>
        <ecNumber evidence="8 9">3.4.11.5</ecNumber>
    </recommendedName>
    <alternativeName>
        <fullName evidence="8">Prolyl aminopeptidase</fullName>
    </alternativeName>
</protein>
<evidence type="ECO:0000256" key="5">
    <source>
        <dbReference type="ARBA" id="ARBA00022490"/>
    </source>
</evidence>
<dbReference type="SUPFAM" id="SSF53474">
    <property type="entry name" value="alpha/beta-Hydrolases"/>
    <property type="match status" value="1"/>
</dbReference>
<dbReference type="EC" id="3.4.11.5" evidence="8 9"/>
<evidence type="ECO:0000259" key="10">
    <source>
        <dbReference type="Pfam" id="PF00561"/>
    </source>
</evidence>
<sequence>MANRELYPPVEPYESGLLDVGDGDRIHWEMCGNPDGKPAVFLHGGPGGGILPDFRRFFDPSAYRIVLFDQRGCGQSLPHAGDMNVSLERNTTKHLVDDIERLREHLSIDRWLAFGGSWGSTLALAYAQAHPDRVTEMVLRGVWLVRPADEAWGFTPTGAAHLFPAEWAAFRDAIPASEQDDLLAAYGRRLTDPDPAVRVPAAKAWIGWELTANTLLPVPPPDLDESVIMAFARITHHYIAAGCFLPDEGLLAGVDRIRHIPAVIVQGRYDMKTPPDQAWDLHRAWPEAEFHIVEDAGHGGSEPGTRHLLIEATDRFAP</sequence>
<comment type="similarity">
    <text evidence="3 8 9">Belongs to the peptidase S33 family.</text>
</comment>
<dbReference type="NCBIfam" id="TIGR01249">
    <property type="entry name" value="pro_imino_pep_1"/>
    <property type="match status" value="1"/>
</dbReference>
<keyword evidence="4 8" id="KW-0031">Aminopeptidase</keyword>
<proteinExistence type="inferred from homology"/>
<dbReference type="RefSeq" id="WP_344900891.1">
    <property type="nucleotide sequence ID" value="NZ_BAABAS010000019.1"/>
</dbReference>
<dbReference type="PRINTS" id="PR00111">
    <property type="entry name" value="ABHYDROLASE"/>
</dbReference>
<reference evidence="12" key="1">
    <citation type="journal article" date="2019" name="Int. J. Syst. Evol. Microbiol.">
        <title>The Global Catalogue of Microorganisms (GCM) 10K type strain sequencing project: providing services to taxonomists for standard genome sequencing and annotation.</title>
        <authorList>
            <consortium name="The Broad Institute Genomics Platform"/>
            <consortium name="The Broad Institute Genome Sequencing Center for Infectious Disease"/>
            <person name="Wu L."/>
            <person name="Ma J."/>
        </authorList>
    </citation>
    <scope>NUCLEOTIDE SEQUENCE [LARGE SCALE GENOMIC DNA]</scope>
    <source>
        <strain evidence="12">JCM 17440</strain>
    </source>
</reference>
<evidence type="ECO:0000256" key="9">
    <source>
        <dbReference type="RuleBase" id="RU003421"/>
    </source>
</evidence>
<evidence type="ECO:0000313" key="11">
    <source>
        <dbReference type="EMBL" id="GAA4237763.1"/>
    </source>
</evidence>
<dbReference type="PANTHER" id="PTHR43722">
    <property type="entry name" value="PROLINE IMINOPEPTIDASE"/>
    <property type="match status" value="1"/>
</dbReference>
<organism evidence="11 12">
    <name type="scientific">Actinomadura meridiana</name>
    <dbReference type="NCBI Taxonomy" id="559626"/>
    <lineage>
        <taxon>Bacteria</taxon>
        <taxon>Bacillati</taxon>
        <taxon>Actinomycetota</taxon>
        <taxon>Actinomycetes</taxon>
        <taxon>Streptosporangiales</taxon>
        <taxon>Thermomonosporaceae</taxon>
        <taxon>Actinomadura</taxon>
    </lineage>
</organism>
<keyword evidence="5 8" id="KW-0963">Cytoplasm</keyword>
<keyword evidence="12" id="KW-1185">Reference proteome</keyword>
<evidence type="ECO:0000256" key="3">
    <source>
        <dbReference type="ARBA" id="ARBA00010088"/>
    </source>
</evidence>
<evidence type="ECO:0000256" key="7">
    <source>
        <dbReference type="ARBA" id="ARBA00022801"/>
    </source>
</evidence>
<evidence type="ECO:0000256" key="2">
    <source>
        <dbReference type="ARBA" id="ARBA00004496"/>
    </source>
</evidence>
<accession>A0ABP8CCX1</accession>
<evidence type="ECO:0000256" key="8">
    <source>
        <dbReference type="PIRNR" id="PIRNR006431"/>
    </source>
</evidence>
<evidence type="ECO:0000256" key="4">
    <source>
        <dbReference type="ARBA" id="ARBA00022438"/>
    </source>
</evidence>
<dbReference type="PANTHER" id="PTHR43722:SF1">
    <property type="entry name" value="PROLINE IMINOPEPTIDASE"/>
    <property type="match status" value="1"/>
</dbReference>
<dbReference type="InterPro" id="IPR002410">
    <property type="entry name" value="Peptidase_S33"/>
</dbReference>
<comment type="catalytic activity">
    <reaction evidence="1 8 9">
        <text>Release of N-terminal proline from a peptide.</text>
        <dbReference type="EC" id="3.4.11.5"/>
    </reaction>
</comment>
<dbReference type="Gene3D" id="3.40.50.1820">
    <property type="entry name" value="alpha/beta hydrolase"/>
    <property type="match status" value="1"/>
</dbReference>
<evidence type="ECO:0000313" key="12">
    <source>
        <dbReference type="Proteomes" id="UP001501710"/>
    </source>
</evidence>
<name>A0ABP8CCX1_9ACTN</name>
<dbReference type="PRINTS" id="PR00793">
    <property type="entry name" value="PROAMNOPTASE"/>
</dbReference>
<keyword evidence="7 8" id="KW-0378">Hydrolase</keyword>
<keyword evidence="6 8" id="KW-0645">Protease</keyword>
<dbReference type="Proteomes" id="UP001501710">
    <property type="component" value="Unassembled WGS sequence"/>
</dbReference>
<gene>
    <name evidence="11" type="primary">pip_3</name>
    <name evidence="11" type="ORF">GCM10022254_50900</name>
</gene>
<comment type="subcellular location">
    <subcellularLocation>
        <location evidence="2 8">Cytoplasm</location>
    </subcellularLocation>
</comment>
<dbReference type="Pfam" id="PF00561">
    <property type="entry name" value="Abhydrolase_1"/>
    <property type="match status" value="1"/>
</dbReference>
<evidence type="ECO:0000256" key="1">
    <source>
        <dbReference type="ARBA" id="ARBA00001585"/>
    </source>
</evidence>
<feature type="domain" description="AB hydrolase-1" evidence="10">
    <location>
        <begin position="40"/>
        <end position="299"/>
    </location>
</feature>
<dbReference type="GO" id="GO:0004177">
    <property type="term" value="F:aminopeptidase activity"/>
    <property type="evidence" value="ECO:0007669"/>
    <property type="project" value="UniProtKB-KW"/>
</dbReference>
<comment type="caution">
    <text evidence="11">The sequence shown here is derived from an EMBL/GenBank/DDBJ whole genome shotgun (WGS) entry which is preliminary data.</text>
</comment>
<dbReference type="InterPro" id="IPR005944">
    <property type="entry name" value="Pro_iminopeptidase"/>
</dbReference>
<dbReference type="InterPro" id="IPR000073">
    <property type="entry name" value="AB_hydrolase_1"/>
</dbReference>
<dbReference type="InterPro" id="IPR029058">
    <property type="entry name" value="AB_hydrolase_fold"/>
</dbReference>
<dbReference type="PIRSF" id="PIRSF006431">
    <property type="entry name" value="Pept_S33"/>
    <property type="match status" value="1"/>
</dbReference>
<evidence type="ECO:0000256" key="6">
    <source>
        <dbReference type="ARBA" id="ARBA00022670"/>
    </source>
</evidence>
<dbReference type="EMBL" id="BAABAS010000019">
    <property type="protein sequence ID" value="GAA4237763.1"/>
    <property type="molecule type" value="Genomic_DNA"/>
</dbReference>